<dbReference type="InterPro" id="IPR001851">
    <property type="entry name" value="ABC_transp_permease"/>
</dbReference>
<feature type="domain" description="ABC transporter" evidence="11">
    <location>
        <begin position="660"/>
        <end position="907"/>
    </location>
</feature>
<dbReference type="InterPro" id="IPR003439">
    <property type="entry name" value="ABC_transporter-like_ATP-bd"/>
</dbReference>
<keyword evidence="2" id="KW-0813">Transport</keyword>
<feature type="transmembrane region" description="Helical" evidence="10">
    <location>
        <begin position="318"/>
        <end position="338"/>
    </location>
</feature>
<evidence type="ECO:0000256" key="5">
    <source>
        <dbReference type="ARBA" id="ARBA00022741"/>
    </source>
</evidence>
<evidence type="ECO:0000256" key="2">
    <source>
        <dbReference type="ARBA" id="ARBA00022448"/>
    </source>
</evidence>
<feature type="transmembrane region" description="Helical" evidence="10">
    <location>
        <begin position="223"/>
        <end position="242"/>
    </location>
</feature>
<feature type="transmembrane region" description="Helical" evidence="10">
    <location>
        <begin position="422"/>
        <end position="441"/>
    </location>
</feature>
<feature type="transmembrane region" description="Helical" evidence="10">
    <location>
        <begin position="106"/>
        <end position="127"/>
    </location>
</feature>
<organism evidence="12 13">
    <name type="scientific">Herbiconiux daphne</name>
    <dbReference type="NCBI Taxonomy" id="2970914"/>
    <lineage>
        <taxon>Bacteria</taxon>
        <taxon>Bacillati</taxon>
        <taxon>Actinomycetota</taxon>
        <taxon>Actinomycetes</taxon>
        <taxon>Micrococcales</taxon>
        <taxon>Microbacteriaceae</taxon>
        <taxon>Herbiconiux</taxon>
    </lineage>
</organism>
<feature type="transmembrane region" description="Helical" evidence="10">
    <location>
        <begin position="190"/>
        <end position="217"/>
    </location>
</feature>
<dbReference type="PANTHER" id="PTHR45772">
    <property type="entry name" value="CONSERVED COMPONENT OF ABC TRANSPORTER FOR NATURAL AMINO ACIDS-RELATED"/>
    <property type="match status" value="1"/>
</dbReference>
<dbReference type="Pfam" id="PF02653">
    <property type="entry name" value="BPD_transp_2"/>
    <property type="match status" value="2"/>
</dbReference>
<dbReference type="Pfam" id="PF12399">
    <property type="entry name" value="BCA_ABC_TP_C"/>
    <property type="match status" value="1"/>
</dbReference>
<gene>
    <name evidence="12" type="ORF">N1032_12460</name>
</gene>
<dbReference type="RefSeq" id="WP_259539416.1">
    <property type="nucleotide sequence ID" value="NZ_JANLCJ010000004.1"/>
</dbReference>
<evidence type="ECO:0000256" key="7">
    <source>
        <dbReference type="ARBA" id="ARBA00022989"/>
    </source>
</evidence>
<protein>
    <submittedName>
        <fullName evidence="12">Branched-chain amino acid ABC transporter permease/ATP-binding protein</fullName>
    </submittedName>
</protein>
<dbReference type="SMART" id="SM00382">
    <property type="entry name" value="AAA"/>
    <property type="match status" value="1"/>
</dbReference>
<feature type="transmembrane region" description="Helical" evidence="10">
    <location>
        <begin position="395"/>
        <end position="415"/>
    </location>
</feature>
<feature type="transmembrane region" description="Helical" evidence="10">
    <location>
        <begin position="249"/>
        <end position="269"/>
    </location>
</feature>
<dbReference type="InterPro" id="IPR043428">
    <property type="entry name" value="LivM-like"/>
</dbReference>
<dbReference type="InterPro" id="IPR027417">
    <property type="entry name" value="P-loop_NTPase"/>
</dbReference>
<dbReference type="CDD" id="cd03219">
    <property type="entry name" value="ABC_Mj1267_LivG_branched"/>
    <property type="match status" value="1"/>
</dbReference>
<dbReference type="PROSITE" id="PS00211">
    <property type="entry name" value="ABC_TRANSPORTER_1"/>
    <property type="match status" value="1"/>
</dbReference>
<evidence type="ECO:0000313" key="12">
    <source>
        <dbReference type="EMBL" id="MCS5734552.1"/>
    </source>
</evidence>
<evidence type="ECO:0000256" key="8">
    <source>
        <dbReference type="ARBA" id="ARBA00023136"/>
    </source>
</evidence>
<evidence type="ECO:0000259" key="11">
    <source>
        <dbReference type="PROSITE" id="PS50893"/>
    </source>
</evidence>
<feature type="transmembrane region" description="Helical" evidence="10">
    <location>
        <begin position="597"/>
        <end position="615"/>
    </location>
</feature>
<dbReference type="CDD" id="cd06581">
    <property type="entry name" value="TM_PBP1_LivM_like"/>
    <property type="match status" value="1"/>
</dbReference>
<dbReference type="CDD" id="cd06582">
    <property type="entry name" value="TM_PBP1_LivH_like"/>
    <property type="match status" value="1"/>
</dbReference>
<feature type="transmembrane region" description="Helical" evidence="10">
    <location>
        <begin position="73"/>
        <end position="94"/>
    </location>
</feature>
<evidence type="ECO:0000256" key="6">
    <source>
        <dbReference type="ARBA" id="ARBA00022840"/>
    </source>
</evidence>
<dbReference type="SUPFAM" id="SSF52540">
    <property type="entry name" value="P-loop containing nucleoside triphosphate hydrolases"/>
    <property type="match status" value="1"/>
</dbReference>
<keyword evidence="8 10" id="KW-0472">Membrane</keyword>
<reference evidence="12" key="1">
    <citation type="submission" date="2022-08" db="EMBL/GenBank/DDBJ databases">
        <authorList>
            <person name="Deng Y."/>
            <person name="Han X.-F."/>
            <person name="Zhang Y.-Q."/>
        </authorList>
    </citation>
    <scope>NUCLEOTIDE SEQUENCE</scope>
    <source>
        <strain evidence="12">CPCC 203386</strain>
    </source>
</reference>
<dbReference type="InterPro" id="IPR017871">
    <property type="entry name" value="ABC_transporter-like_CS"/>
</dbReference>
<comment type="subcellular location">
    <subcellularLocation>
        <location evidence="1">Cell membrane</location>
        <topology evidence="1">Multi-pass membrane protein</topology>
    </subcellularLocation>
</comment>
<dbReference type="EMBL" id="JANLCJ010000004">
    <property type="protein sequence ID" value="MCS5734552.1"/>
    <property type="molecule type" value="Genomic_DNA"/>
</dbReference>
<name>A0ABT2H3P4_9MICO</name>
<dbReference type="InterPro" id="IPR003593">
    <property type="entry name" value="AAA+_ATPase"/>
</dbReference>
<evidence type="ECO:0000256" key="4">
    <source>
        <dbReference type="ARBA" id="ARBA00022692"/>
    </source>
</evidence>
<keyword evidence="4 10" id="KW-0812">Transmembrane</keyword>
<keyword evidence="7 10" id="KW-1133">Transmembrane helix</keyword>
<comment type="caution">
    <text evidence="12">The sequence shown here is derived from an EMBL/GenBank/DDBJ whole genome shotgun (WGS) entry which is preliminary data.</text>
</comment>
<evidence type="ECO:0000313" key="13">
    <source>
        <dbReference type="Proteomes" id="UP001165586"/>
    </source>
</evidence>
<feature type="transmembrane region" description="Helical" evidence="10">
    <location>
        <begin position="523"/>
        <end position="542"/>
    </location>
</feature>
<feature type="transmembrane region" description="Helical" evidence="10">
    <location>
        <begin position="6"/>
        <end position="27"/>
    </location>
</feature>
<keyword evidence="5" id="KW-0547">Nucleotide-binding</keyword>
<accession>A0ABT2H3P4</accession>
<proteinExistence type="predicted"/>
<keyword evidence="6" id="KW-0067">ATP-binding</keyword>
<evidence type="ECO:0000256" key="3">
    <source>
        <dbReference type="ARBA" id="ARBA00022475"/>
    </source>
</evidence>
<dbReference type="InterPro" id="IPR032823">
    <property type="entry name" value="BCA_ABC_TP_C"/>
</dbReference>
<evidence type="ECO:0000256" key="1">
    <source>
        <dbReference type="ARBA" id="ARBA00004651"/>
    </source>
</evidence>
<sequence length="930" mass="97743">MSDIIQFGLLGLGLGAIYALLGQGVLLIYRGSGVVNIAHGGFAMIGAYLYLQFSSPSSFNASVPVTAGLPPVLAFVLAVVVTALLGLAVDQLVLRRMRNASPLTRLIATLIVLLVLQAGAAKIWGYAPPFVKPILPSSLLKIGDASISESYFWLLGIGIVITAALMIVWRYTRIGWVTAAVSQNERGAAALGISPGFVSSATWVAGTALAAVAGILVAPITQVSPTALSLLIIPVLAALVLADFKSFPLVLAASLFMGVAQTILIRFNADFKNLTGIAAVSDAFPLIVLIVVLLARGSSLPLRGQAGERLPLIGNGRFRWGIVIPLFVVVMLLIFLVFPTTWLSALSVTFVVSIILLSLVVLIGYTGQVSIAQYAIAAVGGLIGARLTVDLGFTFIPALIVGTLAAAVIGLLFALPALRTRGVNLAVITLAATWAVNDMILTNSNFSGTSAGLRVGQASILGLDISGSTHPERYAAFTLIVLVIAMFVVTNLRRGRLGRSMIAVRSNERAASASGVNVSRTKMISFTISGALAGLGGILLTYQFTTASFTQYDTFTSMLAVAWIVIGGVGFVVGAIFAAVGAPSALSSLIALNWQGFVDWLPLIAGLGSLGAIIFNPHGIVQDLSVRFGKLEKRIAPKLPWVRPVKRFEPSTEAVTPTRVEPKNLTVTGLSVRYGGVVAVDSLSFEVRPGQVVGLIGPNGAGKTSLMDAVSGFTPYSGSVSLGDEKIDGWAPHRRAGHGIVRSFQGLELFPEMTVLENLQVPQDRKIGLKALLELVRPSKTVLDPVTMAAVQDFGLAPLLHKTPDDISYGERRLVAIARAVAAKPSVLLLDEPVAGLSDSESAEFGRLVRRLADSWGMAVLVIEHDMNFVMSICDRITVIDFGKHVCDGTAGEVRENPAAIAAYLGDDAEENDSEPTGATPVVAGKGAHR</sequence>
<feature type="transmembrane region" description="Helical" evidence="10">
    <location>
        <begin position="34"/>
        <end position="53"/>
    </location>
</feature>
<dbReference type="InterPro" id="IPR051120">
    <property type="entry name" value="ABC_AA/LPS_Transport"/>
</dbReference>
<feature type="region of interest" description="Disordered" evidence="9">
    <location>
        <begin position="908"/>
        <end position="930"/>
    </location>
</feature>
<feature type="transmembrane region" description="Helical" evidence="10">
    <location>
        <begin position="474"/>
        <end position="492"/>
    </location>
</feature>
<keyword evidence="3" id="KW-1003">Cell membrane</keyword>
<evidence type="ECO:0000256" key="10">
    <source>
        <dbReference type="SAM" id="Phobius"/>
    </source>
</evidence>
<feature type="transmembrane region" description="Helical" evidence="10">
    <location>
        <begin position="344"/>
        <end position="364"/>
    </location>
</feature>
<evidence type="ECO:0000256" key="9">
    <source>
        <dbReference type="SAM" id="MobiDB-lite"/>
    </source>
</evidence>
<dbReference type="Pfam" id="PF00005">
    <property type="entry name" value="ABC_tran"/>
    <property type="match status" value="1"/>
</dbReference>
<dbReference type="Proteomes" id="UP001165586">
    <property type="component" value="Unassembled WGS sequence"/>
</dbReference>
<feature type="transmembrane region" description="Helical" evidence="10">
    <location>
        <begin position="371"/>
        <end position="389"/>
    </location>
</feature>
<dbReference type="PANTHER" id="PTHR45772:SF4">
    <property type="entry name" value="ABC TRANSPORTER ATP-BINDING PROTEIN"/>
    <property type="match status" value="1"/>
</dbReference>
<feature type="transmembrane region" description="Helical" evidence="10">
    <location>
        <begin position="150"/>
        <end position="169"/>
    </location>
</feature>
<feature type="transmembrane region" description="Helical" evidence="10">
    <location>
        <begin position="562"/>
        <end position="585"/>
    </location>
</feature>
<keyword evidence="13" id="KW-1185">Reference proteome</keyword>
<dbReference type="PROSITE" id="PS50893">
    <property type="entry name" value="ABC_TRANSPORTER_2"/>
    <property type="match status" value="1"/>
</dbReference>
<dbReference type="Gene3D" id="3.40.50.300">
    <property type="entry name" value="P-loop containing nucleotide triphosphate hydrolases"/>
    <property type="match status" value="1"/>
</dbReference>
<feature type="transmembrane region" description="Helical" evidence="10">
    <location>
        <begin position="275"/>
        <end position="297"/>
    </location>
</feature>